<protein>
    <submittedName>
        <fullName evidence="2">Helix-turn-helix transcriptional regulator</fullName>
    </submittedName>
</protein>
<evidence type="ECO:0000259" key="1">
    <source>
        <dbReference type="PROSITE" id="PS50943"/>
    </source>
</evidence>
<comment type="caution">
    <text evidence="2">The sequence shown here is derived from an EMBL/GenBank/DDBJ whole genome shotgun (WGS) entry which is preliminary data.</text>
</comment>
<dbReference type="InterPro" id="IPR001387">
    <property type="entry name" value="Cro/C1-type_HTH"/>
</dbReference>
<gene>
    <name evidence="2" type="ORF">IAG03_11425</name>
</gene>
<dbReference type="Pfam" id="PF01381">
    <property type="entry name" value="HTH_3"/>
    <property type="match status" value="1"/>
</dbReference>
<dbReference type="EMBL" id="JACRSN010000019">
    <property type="protein sequence ID" value="MBC8534581.1"/>
    <property type="molecule type" value="Genomic_DNA"/>
</dbReference>
<dbReference type="PROSITE" id="PS50943">
    <property type="entry name" value="HTH_CROC1"/>
    <property type="match status" value="1"/>
</dbReference>
<dbReference type="Gene3D" id="1.10.260.40">
    <property type="entry name" value="lambda repressor-like DNA-binding domains"/>
    <property type="match status" value="1"/>
</dbReference>
<evidence type="ECO:0000313" key="2">
    <source>
        <dbReference type="EMBL" id="MBC8534581.1"/>
    </source>
</evidence>
<sequence length="66" mass="7497">MQNYPKISLSAARVNAGLSQKAAAKKLGINVRTLQNYENGKTSPNWDIVRKIEKLYVFPIDYIFLP</sequence>
<dbReference type="AlphaFoldDB" id="A0A926DB42"/>
<evidence type="ECO:0000313" key="3">
    <source>
        <dbReference type="Proteomes" id="UP000651482"/>
    </source>
</evidence>
<keyword evidence="3" id="KW-1185">Reference proteome</keyword>
<feature type="domain" description="HTH cro/C1-type" evidence="1">
    <location>
        <begin position="9"/>
        <end position="63"/>
    </location>
</feature>
<dbReference type="Proteomes" id="UP000651482">
    <property type="component" value="Unassembled WGS sequence"/>
</dbReference>
<dbReference type="CDD" id="cd00093">
    <property type="entry name" value="HTH_XRE"/>
    <property type="match status" value="1"/>
</dbReference>
<organism evidence="2 3">
    <name type="scientific">Yeguia hominis</name>
    <dbReference type="NCBI Taxonomy" id="2763662"/>
    <lineage>
        <taxon>Bacteria</taxon>
        <taxon>Bacillati</taxon>
        <taxon>Bacillota</taxon>
        <taxon>Clostridia</taxon>
        <taxon>Eubacteriales</taxon>
        <taxon>Yeguiaceae</taxon>
        <taxon>Yeguia</taxon>
    </lineage>
</organism>
<dbReference type="GO" id="GO:0003677">
    <property type="term" value="F:DNA binding"/>
    <property type="evidence" value="ECO:0007669"/>
    <property type="project" value="InterPro"/>
</dbReference>
<dbReference type="SUPFAM" id="SSF47413">
    <property type="entry name" value="lambda repressor-like DNA-binding domains"/>
    <property type="match status" value="1"/>
</dbReference>
<reference evidence="2" key="1">
    <citation type="submission" date="2020-08" db="EMBL/GenBank/DDBJ databases">
        <title>Genome public.</title>
        <authorList>
            <person name="Liu C."/>
            <person name="Sun Q."/>
        </authorList>
    </citation>
    <scope>NUCLEOTIDE SEQUENCE</scope>
    <source>
        <strain evidence="2">NSJ-40</strain>
    </source>
</reference>
<name>A0A926DB42_9FIRM</name>
<proteinExistence type="predicted"/>
<accession>A0A926DB42</accession>
<dbReference type="InterPro" id="IPR010982">
    <property type="entry name" value="Lambda_DNA-bd_dom_sf"/>
</dbReference>
<dbReference type="SMART" id="SM00530">
    <property type="entry name" value="HTH_XRE"/>
    <property type="match status" value="1"/>
</dbReference>